<dbReference type="EMBL" id="JAUFQH010000006">
    <property type="protein sequence ID" value="MDN3619530.1"/>
    <property type="molecule type" value="Genomic_DNA"/>
</dbReference>
<evidence type="ECO:0008006" key="4">
    <source>
        <dbReference type="Google" id="ProtNLM"/>
    </source>
</evidence>
<comment type="caution">
    <text evidence="2">The sequence shown here is derived from an EMBL/GenBank/DDBJ whole genome shotgun (WGS) entry which is preliminary data.</text>
</comment>
<organism evidence="2 3">
    <name type="scientific">Polaribacter sejongensis</name>
    <dbReference type="NCBI Taxonomy" id="985043"/>
    <lineage>
        <taxon>Bacteria</taxon>
        <taxon>Pseudomonadati</taxon>
        <taxon>Bacteroidota</taxon>
        <taxon>Flavobacteriia</taxon>
        <taxon>Flavobacteriales</taxon>
        <taxon>Flavobacteriaceae</taxon>
    </lineage>
</organism>
<evidence type="ECO:0000313" key="2">
    <source>
        <dbReference type="EMBL" id="MDN3619530.1"/>
    </source>
</evidence>
<evidence type="ECO:0000256" key="1">
    <source>
        <dbReference type="SAM" id="Phobius"/>
    </source>
</evidence>
<keyword evidence="1" id="KW-0472">Membrane</keyword>
<dbReference type="RefSeq" id="WP_261973135.1">
    <property type="nucleotide sequence ID" value="NZ_CP103460.1"/>
</dbReference>
<protein>
    <recommendedName>
        <fullName evidence="4">Phage abortive infection protein</fullName>
    </recommendedName>
</protein>
<sequence length="228" mass="27154">MKNKKTPLIIIGIIVIIIPVLTFVFVFINNPISDKQSDWADFGTYINGILTPIVSIFSFLILIYIYFEIEKLSNENNHNLFILQKRMEAFEELEKYIHEFSQINLRFLQIKNTLTSTLFNDKSKLNENTMKDFRDLSSSCSSLYHYTFFFSRRYNYLFQDSAFSENYKDLVENTKILNNEVTEFYYGLLSRDQTKYKEGEQPLWNFDIILQKLLVFSNHLKTELTQKE</sequence>
<name>A0AAJ1QWT4_9FLAO</name>
<dbReference type="Proteomes" id="UP001228636">
    <property type="component" value="Unassembled WGS sequence"/>
</dbReference>
<keyword evidence="1" id="KW-0812">Transmembrane</keyword>
<accession>A0AAJ1QWT4</accession>
<reference evidence="2 3" key="1">
    <citation type="journal article" date="2014" name="Int. J. Syst. Evol. Microbiol.">
        <title>Complete genome sequence of Corynebacterium casei LMG S-19264T (=DSM 44701T), isolated from a smear-ripened cheese.</title>
        <authorList>
            <consortium name="US DOE Joint Genome Institute (JGI-PGF)"/>
            <person name="Walter F."/>
            <person name="Albersmeier A."/>
            <person name="Kalinowski J."/>
            <person name="Ruckert C."/>
        </authorList>
    </citation>
    <scope>NUCLEOTIDE SEQUENCE [LARGE SCALE GENOMIC DNA]</scope>
    <source>
        <strain evidence="2 3">CECT 8670</strain>
    </source>
</reference>
<dbReference type="AlphaFoldDB" id="A0AAJ1QWT4"/>
<evidence type="ECO:0000313" key="3">
    <source>
        <dbReference type="Proteomes" id="UP001228636"/>
    </source>
</evidence>
<gene>
    <name evidence="2" type="ORF">QWY81_08710</name>
</gene>
<feature type="transmembrane region" description="Helical" evidence="1">
    <location>
        <begin position="7"/>
        <end position="28"/>
    </location>
</feature>
<feature type="transmembrane region" description="Helical" evidence="1">
    <location>
        <begin position="48"/>
        <end position="67"/>
    </location>
</feature>
<proteinExistence type="predicted"/>
<keyword evidence="1" id="KW-1133">Transmembrane helix</keyword>